<proteinExistence type="predicted"/>
<protein>
    <submittedName>
        <fullName evidence="1">Uncharacterized protein</fullName>
    </submittedName>
</protein>
<feature type="non-terminal residue" evidence="1">
    <location>
        <position position="170"/>
    </location>
</feature>
<dbReference type="EMBL" id="UINC01018956">
    <property type="protein sequence ID" value="SVA79999.1"/>
    <property type="molecule type" value="Genomic_DNA"/>
</dbReference>
<name>A0A381YSP7_9ZZZZ</name>
<gene>
    <name evidence="1" type="ORF">METZ01_LOCUS132853</name>
</gene>
<organism evidence="1">
    <name type="scientific">marine metagenome</name>
    <dbReference type="NCBI Taxonomy" id="408172"/>
    <lineage>
        <taxon>unclassified sequences</taxon>
        <taxon>metagenomes</taxon>
        <taxon>ecological metagenomes</taxon>
    </lineage>
</organism>
<evidence type="ECO:0000313" key="1">
    <source>
        <dbReference type="EMBL" id="SVA79999.1"/>
    </source>
</evidence>
<reference evidence="1" key="1">
    <citation type="submission" date="2018-05" db="EMBL/GenBank/DDBJ databases">
        <authorList>
            <person name="Lanie J.A."/>
            <person name="Ng W.-L."/>
            <person name="Kazmierczak K.M."/>
            <person name="Andrzejewski T.M."/>
            <person name="Davidsen T.M."/>
            <person name="Wayne K.J."/>
            <person name="Tettelin H."/>
            <person name="Glass J.I."/>
            <person name="Rusch D."/>
            <person name="Podicherti R."/>
            <person name="Tsui H.-C.T."/>
            <person name="Winkler M.E."/>
        </authorList>
    </citation>
    <scope>NUCLEOTIDE SEQUENCE</scope>
</reference>
<dbReference type="AlphaFoldDB" id="A0A381YSP7"/>
<sequence length="170" mass="17150">MSGIVGGNSSRSSGLIQARGSGITTSASDPTVSTNPASVGTMFVNTTSGEVYIATTITEGENVWTNVGDGTGHIPIPVFQGDNYGYHMGGSNGNVIDRFSLSTDGNAADVGDCSNTDIYGSAGASSRTYGYNFGDSGDTTLIDKVSFADGTENAADVGTLSVGRNTVAGH</sequence>
<accession>A0A381YSP7</accession>